<feature type="domain" description="EF-hand" evidence="2">
    <location>
        <begin position="162"/>
        <end position="188"/>
    </location>
</feature>
<dbReference type="GO" id="GO:0005509">
    <property type="term" value="F:calcium ion binding"/>
    <property type="evidence" value="ECO:0007669"/>
    <property type="project" value="InterPro"/>
</dbReference>
<comment type="caution">
    <text evidence="3">The sequence shown here is derived from an EMBL/GenBank/DDBJ whole genome shotgun (WGS) entry which is preliminary data.</text>
</comment>
<evidence type="ECO:0000313" key="3">
    <source>
        <dbReference type="EMBL" id="GFH54211.1"/>
    </source>
</evidence>
<keyword evidence="4" id="KW-1185">Reference proteome</keyword>
<dbReference type="PROSITE" id="PS50222">
    <property type="entry name" value="EF_HAND_2"/>
    <property type="match status" value="2"/>
</dbReference>
<name>A0AAD3H8K8_9STRA</name>
<reference evidence="3 4" key="1">
    <citation type="journal article" date="2021" name="Sci. Rep.">
        <title>The genome of the diatom Chaetoceros tenuissimus carries an ancient integrated fragment of an extant virus.</title>
        <authorList>
            <person name="Hongo Y."/>
            <person name="Kimura K."/>
            <person name="Takaki Y."/>
            <person name="Yoshida Y."/>
            <person name="Baba S."/>
            <person name="Kobayashi G."/>
            <person name="Nagasaki K."/>
            <person name="Hano T."/>
            <person name="Tomaru Y."/>
        </authorList>
    </citation>
    <scope>NUCLEOTIDE SEQUENCE [LARGE SCALE GENOMIC DNA]</scope>
    <source>
        <strain evidence="3 4">NIES-3715</strain>
    </source>
</reference>
<sequence length="255" mass="29229">METKDASLTPTVTITSNELKELKRVFGQLCYFAEKAPKKEKLKEIKFKLNELRRPGNGYSSNELPDDSDSVEKLEQDENRLESELASIESRSEQVIRPQDTGIAMKVLGKRLSKREVHDLMWEVDEKVDGVIDWDEFHLMFERNVKDTSGLEPSSFYHMVQFMIYDRDNNGKVSIDETMNMLYGRLGRAKMELAITKLFGGDDGSPIVEVGNQGGEIDFNRYLQVSKIEQMKLFEESEFGKNVLEKSRKGGVRSP</sequence>
<dbReference type="InterPro" id="IPR002048">
    <property type="entry name" value="EF_hand_dom"/>
</dbReference>
<accession>A0AAD3H8K8</accession>
<dbReference type="AlphaFoldDB" id="A0AAD3H8K8"/>
<feature type="region of interest" description="Disordered" evidence="1">
    <location>
        <begin position="53"/>
        <end position="82"/>
    </location>
</feature>
<dbReference type="Gene3D" id="1.10.238.10">
    <property type="entry name" value="EF-hand"/>
    <property type="match status" value="1"/>
</dbReference>
<evidence type="ECO:0000259" key="2">
    <source>
        <dbReference type="PROSITE" id="PS50222"/>
    </source>
</evidence>
<dbReference type="Pfam" id="PF13833">
    <property type="entry name" value="EF-hand_8"/>
    <property type="match status" value="1"/>
</dbReference>
<gene>
    <name evidence="3" type="ORF">CTEN210_10687</name>
</gene>
<dbReference type="Proteomes" id="UP001054902">
    <property type="component" value="Unassembled WGS sequence"/>
</dbReference>
<protein>
    <recommendedName>
        <fullName evidence="2">EF-hand domain-containing protein</fullName>
    </recommendedName>
</protein>
<feature type="domain" description="EF-hand" evidence="2">
    <location>
        <begin position="112"/>
        <end position="147"/>
    </location>
</feature>
<organism evidence="3 4">
    <name type="scientific">Chaetoceros tenuissimus</name>
    <dbReference type="NCBI Taxonomy" id="426638"/>
    <lineage>
        <taxon>Eukaryota</taxon>
        <taxon>Sar</taxon>
        <taxon>Stramenopiles</taxon>
        <taxon>Ochrophyta</taxon>
        <taxon>Bacillariophyta</taxon>
        <taxon>Coscinodiscophyceae</taxon>
        <taxon>Chaetocerotophycidae</taxon>
        <taxon>Chaetocerotales</taxon>
        <taxon>Chaetocerotaceae</taxon>
        <taxon>Chaetoceros</taxon>
    </lineage>
</organism>
<dbReference type="InterPro" id="IPR011992">
    <property type="entry name" value="EF-hand-dom_pair"/>
</dbReference>
<evidence type="ECO:0000313" key="4">
    <source>
        <dbReference type="Proteomes" id="UP001054902"/>
    </source>
</evidence>
<proteinExistence type="predicted"/>
<evidence type="ECO:0000256" key="1">
    <source>
        <dbReference type="SAM" id="MobiDB-lite"/>
    </source>
</evidence>
<dbReference type="SUPFAM" id="SSF47473">
    <property type="entry name" value="EF-hand"/>
    <property type="match status" value="1"/>
</dbReference>
<feature type="compositionally biased region" description="Basic and acidic residues" evidence="1">
    <location>
        <begin position="70"/>
        <end position="82"/>
    </location>
</feature>
<dbReference type="EMBL" id="BLLK01000047">
    <property type="protein sequence ID" value="GFH54211.1"/>
    <property type="molecule type" value="Genomic_DNA"/>
</dbReference>